<protein>
    <recommendedName>
        <fullName evidence="3">PH domain-containing protein</fullName>
    </recommendedName>
</protein>
<proteinExistence type="predicted"/>
<keyword evidence="1" id="KW-0472">Membrane</keyword>
<reference evidence="2" key="1">
    <citation type="submission" date="2020-01" db="EMBL/GenBank/DDBJ databases">
        <title>Insect and environment-associated Actinomycetes.</title>
        <authorList>
            <person name="Currrie C."/>
            <person name="Chevrette M."/>
            <person name="Carlson C."/>
            <person name="Stubbendieck R."/>
            <person name="Wendt-Pienkowski E."/>
        </authorList>
    </citation>
    <scope>NUCLEOTIDE SEQUENCE</scope>
    <source>
        <strain evidence="2">SID14436</strain>
    </source>
</reference>
<organism evidence="2">
    <name type="scientific">Streptomyces sp. SID14436</name>
    <dbReference type="NCBI Taxonomy" id="2706070"/>
    <lineage>
        <taxon>Bacteria</taxon>
        <taxon>Bacillati</taxon>
        <taxon>Actinomycetota</taxon>
        <taxon>Actinomycetes</taxon>
        <taxon>Kitasatosporales</taxon>
        <taxon>Streptomycetaceae</taxon>
        <taxon>Streptomyces</taxon>
    </lineage>
</organism>
<sequence>MGSGLAVAVLLLPFGSWALARAGVVAEATTIPVGVLAMIGGYVLLPALSEERSPYRHARRSLTARTLTGHRTVDLDRIAAVRLVTTFSQAGVYRTVVVRDADGVRLGLTTGRSHEHLRRAVENAERNAGRGAPGPRVSRAAMAHLGLAPGRGLVVHTVVAFLCVTVSMSLYLSVVIWLGGR</sequence>
<keyword evidence="1" id="KW-0812">Transmembrane</keyword>
<dbReference type="EMBL" id="JAAGMD010000234">
    <property type="protein sequence ID" value="NEA86110.1"/>
    <property type="molecule type" value="Genomic_DNA"/>
</dbReference>
<feature type="transmembrane region" description="Helical" evidence="1">
    <location>
        <begin position="32"/>
        <end position="49"/>
    </location>
</feature>
<accession>A0A6G3QSE9</accession>
<evidence type="ECO:0000256" key="1">
    <source>
        <dbReference type="SAM" id="Phobius"/>
    </source>
</evidence>
<evidence type="ECO:0000313" key="2">
    <source>
        <dbReference type="EMBL" id="NEA86110.1"/>
    </source>
</evidence>
<feature type="transmembrane region" description="Helical" evidence="1">
    <location>
        <begin position="153"/>
        <end position="178"/>
    </location>
</feature>
<comment type="caution">
    <text evidence="2">The sequence shown here is derived from an EMBL/GenBank/DDBJ whole genome shotgun (WGS) entry which is preliminary data.</text>
</comment>
<evidence type="ECO:0008006" key="3">
    <source>
        <dbReference type="Google" id="ProtNLM"/>
    </source>
</evidence>
<name>A0A6G3QSE9_9ACTN</name>
<keyword evidence="1" id="KW-1133">Transmembrane helix</keyword>
<gene>
    <name evidence="2" type="ORF">G3I53_08660</name>
</gene>
<dbReference type="AlphaFoldDB" id="A0A6G3QSE9"/>